<dbReference type="EMBL" id="CABWIC010000007">
    <property type="protein sequence ID" value="VWL91677.1"/>
    <property type="molecule type" value="Genomic_DNA"/>
</dbReference>
<sequence length="154" mass="16507">MVFSECIKYVEGVAEKALADCDPKPFVSIGGSTTGKPFEFIVRELPESVNIGDRSTATTMGMGARGCYRVEFSIACQAWAKRKGVDKASETVLGWAERFIAAIAADRTLGGLAIHAEPFVSQGGTAYENDRALYLAAIDLGVRVKAEIDPLTIN</sequence>
<dbReference type="Proteomes" id="UP000405524">
    <property type="component" value="Unassembled WGS sequence"/>
</dbReference>
<reference evidence="1 2" key="1">
    <citation type="submission" date="2019-10" db="EMBL/GenBank/DDBJ databases">
        <authorList>
            <person name="Wolf R A."/>
        </authorList>
    </citation>
    <scope>NUCLEOTIDE SEQUENCE [LARGE SCALE GENOMIC DNA]</scope>
    <source>
        <strain evidence="1">Collinsella_intestinalis_DSM_13632</strain>
    </source>
</reference>
<accession>A0A5K1ISQ7</accession>
<dbReference type="GeneID" id="77465380"/>
<dbReference type="AlphaFoldDB" id="A0A5K1ISQ7"/>
<proteinExistence type="predicted"/>
<protein>
    <submittedName>
        <fullName evidence="1">Uncharacterized protein</fullName>
    </submittedName>
</protein>
<evidence type="ECO:0000313" key="2">
    <source>
        <dbReference type="Proteomes" id="UP000405524"/>
    </source>
</evidence>
<name>A0A5K1ISQ7_9ACTN</name>
<organism evidence="1 2">
    <name type="scientific">Collinsella intestinalis</name>
    <dbReference type="NCBI Taxonomy" id="147207"/>
    <lineage>
        <taxon>Bacteria</taxon>
        <taxon>Bacillati</taxon>
        <taxon>Actinomycetota</taxon>
        <taxon>Coriobacteriia</taxon>
        <taxon>Coriobacteriales</taxon>
        <taxon>Coriobacteriaceae</taxon>
        <taxon>Collinsella</taxon>
    </lineage>
</organism>
<gene>
    <name evidence="1" type="ORF">JKKLCJKK_00390</name>
</gene>
<dbReference type="RefSeq" id="WP_152063123.1">
    <property type="nucleotide sequence ID" value="NZ_CABWIC010000007.1"/>
</dbReference>
<evidence type="ECO:0000313" key="1">
    <source>
        <dbReference type="EMBL" id="VWL91677.1"/>
    </source>
</evidence>